<dbReference type="AlphaFoldDB" id="A0A0E9XPN4"/>
<organism evidence="1">
    <name type="scientific">Anguilla anguilla</name>
    <name type="common">European freshwater eel</name>
    <name type="synonym">Muraena anguilla</name>
    <dbReference type="NCBI Taxonomy" id="7936"/>
    <lineage>
        <taxon>Eukaryota</taxon>
        <taxon>Metazoa</taxon>
        <taxon>Chordata</taxon>
        <taxon>Craniata</taxon>
        <taxon>Vertebrata</taxon>
        <taxon>Euteleostomi</taxon>
        <taxon>Actinopterygii</taxon>
        <taxon>Neopterygii</taxon>
        <taxon>Teleostei</taxon>
        <taxon>Anguilliformes</taxon>
        <taxon>Anguillidae</taxon>
        <taxon>Anguilla</taxon>
    </lineage>
</organism>
<accession>A0A0E9XPN4</accession>
<dbReference type="EMBL" id="GBXM01003973">
    <property type="protein sequence ID" value="JAI04605.1"/>
    <property type="molecule type" value="Transcribed_RNA"/>
</dbReference>
<name>A0A0E9XPN4_ANGAN</name>
<reference evidence="1" key="1">
    <citation type="submission" date="2014-11" db="EMBL/GenBank/DDBJ databases">
        <authorList>
            <person name="Amaro Gonzalez C."/>
        </authorList>
    </citation>
    <scope>NUCLEOTIDE SEQUENCE</scope>
</reference>
<proteinExistence type="predicted"/>
<sequence>MKKCRRGKGTMLTANLRRSAFSWPGKRRQVVTPFMVADTRWFRSPYVGVVSLRVRKQMSYSASLSMQ</sequence>
<evidence type="ECO:0000313" key="1">
    <source>
        <dbReference type="EMBL" id="JAI04605.1"/>
    </source>
</evidence>
<reference evidence="1" key="2">
    <citation type="journal article" date="2015" name="Fish Shellfish Immunol.">
        <title>Early steps in the European eel (Anguilla anguilla)-Vibrio vulnificus interaction in the gills: Role of the RtxA13 toxin.</title>
        <authorList>
            <person name="Callol A."/>
            <person name="Pajuelo D."/>
            <person name="Ebbesson L."/>
            <person name="Teles M."/>
            <person name="MacKenzie S."/>
            <person name="Amaro C."/>
        </authorList>
    </citation>
    <scope>NUCLEOTIDE SEQUENCE</scope>
</reference>
<protein>
    <submittedName>
        <fullName evidence="1">Uncharacterized protein</fullName>
    </submittedName>
</protein>